<feature type="region of interest" description="Disordered" evidence="1">
    <location>
        <begin position="1"/>
        <end position="20"/>
    </location>
</feature>
<dbReference type="EMBL" id="VBZC01000012">
    <property type="protein sequence ID" value="TLS45785.1"/>
    <property type="molecule type" value="Genomic_DNA"/>
</dbReference>
<comment type="caution">
    <text evidence="2">The sequence shown here is derived from an EMBL/GenBank/DDBJ whole genome shotgun (WGS) entry which is preliminary data.</text>
</comment>
<protein>
    <submittedName>
        <fullName evidence="2">Uncharacterized protein</fullName>
    </submittedName>
</protein>
<dbReference type="RefSeq" id="WP_138045376.1">
    <property type="nucleotide sequence ID" value="NZ_VBZC01000012.1"/>
</dbReference>
<gene>
    <name evidence="2" type="ORF">FE633_13590</name>
</gene>
<evidence type="ECO:0000313" key="2">
    <source>
        <dbReference type="EMBL" id="TLS45785.1"/>
    </source>
</evidence>
<accession>A0A5R9G2J9</accession>
<dbReference type="Proteomes" id="UP000305906">
    <property type="component" value="Unassembled WGS sequence"/>
</dbReference>
<dbReference type="AlphaFoldDB" id="A0A5R9G2J9"/>
<sequence>MTDQHQAPSPEPDDDATLRPVTLSELRQLVREDWKKLPGDTLVVLSRDVEGNLFSPFAFYNLSRYAPTHTDLVGDVFPLPEELKEDPEMRELYADRIPDTAVPALVLFPLG</sequence>
<evidence type="ECO:0000256" key="1">
    <source>
        <dbReference type="SAM" id="MobiDB-lite"/>
    </source>
</evidence>
<proteinExistence type="predicted"/>
<reference evidence="2 3" key="1">
    <citation type="submission" date="2019-05" db="EMBL/GenBank/DDBJ databases">
        <title>Streptomyces sp. NEAU-C151, a novel actinomycete isolated from soil.</title>
        <authorList>
            <person name="Han L."/>
            <person name="Jiang H."/>
        </authorList>
    </citation>
    <scope>NUCLEOTIDE SEQUENCE [LARGE SCALE GENOMIC DNA]</scope>
    <source>
        <strain evidence="2 3">NEAU-C151</strain>
    </source>
</reference>
<name>A0A5R9G2J9_9ACTN</name>
<keyword evidence="3" id="KW-1185">Reference proteome</keyword>
<evidence type="ECO:0000313" key="3">
    <source>
        <dbReference type="Proteomes" id="UP000305906"/>
    </source>
</evidence>
<organism evidence="2 3">
    <name type="scientific">Streptomyces montanus</name>
    <dbReference type="NCBI Taxonomy" id="2580423"/>
    <lineage>
        <taxon>Bacteria</taxon>
        <taxon>Bacillati</taxon>
        <taxon>Actinomycetota</taxon>
        <taxon>Actinomycetes</taxon>
        <taxon>Kitasatosporales</taxon>
        <taxon>Streptomycetaceae</taxon>
        <taxon>Streptomyces</taxon>
    </lineage>
</organism>